<gene>
    <name evidence="1" type="ORF">PACLA_8A015341</name>
</gene>
<evidence type="ECO:0000313" key="1">
    <source>
        <dbReference type="EMBL" id="CAB4018982.1"/>
    </source>
</evidence>
<sequence length="178" mass="20542">MLMNKLPNQNLKRWADKAGDFVISRGQVKFGDFVDFVEISLISMRLEILSAGDRLSNVFGDEPNSSMSQKRQDETKRRYLNRSKGDEIRTFANQEKLKVVSEKKLCKRCLEGAHFTRSCKRRFICRKKDCGQEHHDLMHPPETESKEEAKEDYDVKISAGNLSASITRKCDETYQCNG</sequence>
<comment type="caution">
    <text evidence="1">The sequence shown here is derived from an EMBL/GenBank/DDBJ whole genome shotgun (WGS) entry which is preliminary data.</text>
</comment>
<name>A0A7D9J1Y1_PARCT</name>
<dbReference type="EMBL" id="CACRXK020010249">
    <property type="protein sequence ID" value="CAB4018982.1"/>
    <property type="molecule type" value="Genomic_DNA"/>
</dbReference>
<accession>A0A7D9J1Y1</accession>
<dbReference type="Proteomes" id="UP001152795">
    <property type="component" value="Unassembled WGS sequence"/>
</dbReference>
<evidence type="ECO:0000313" key="2">
    <source>
        <dbReference type="Proteomes" id="UP001152795"/>
    </source>
</evidence>
<reference evidence="1" key="1">
    <citation type="submission" date="2020-04" db="EMBL/GenBank/DDBJ databases">
        <authorList>
            <person name="Alioto T."/>
            <person name="Alioto T."/>
            <person name="Gomez Garrido J."/>
        </authorList>
    </citation>
    <scope>NUCLEOTIDE SEQUENCE</scope>
    <source>
        <strain evidence="1">A484AB</strain>
    </source>
</reference>
<dbReference type="AlphaFoldDB" id="A0A7D9J1Y1"/>
<keyword evidence="2" id="KW-1185">Reference proteome</keyword>
<protein>
    <submittedName>
        <fullName evidence="1">Uncharacterized protein</fullName>
    </submittedName>
</protein>
<organism evidence="1 2">
    <name type="scientific">Paramuricea clavata</name>
    <name type="common">Red gorgonian</name>
    <name type="synonym">Violescent sea-whip</name>
    <dbReference type="NCBI Taxonomy" id="317549"/>
    <lineage>
        <taxon>Eukaryota</taxon>
        <taxon>Metazoa</taxon>
        <taxon>Cnidaria</taxon>
        <taxon>Anthozoa</taxon>
        <taxon>Octocorallia</taxon>
        <taxon>Malacalcyonacea</taxon>
        <taxon>Plexauridae</taxon>
        <taxon>Paramuricea</taxon>
    </lineage>
</organism>
<proteinExistence type="predicted"/>